<evidence type="ECO:0000313" key="6">
    <source>
        <dbReference type="Proteomes" id="UP001317629"/>
    </source>
</evidence>
<name>A0ABN6VF84_9HYPH</name>
<keyword evidence="2 5" id="KW-0548">Nucleotidyltransferase</keyword>
<dbReference type="InterPro" id="IPR029044">
    <property type="entry name" value="Nucleotide-diphossugar_trans"/>
</dbReference>
<protein>
    <submittedName>
        <fullName evidence="5">3-deoxy-manno-octulosonate cytidylyltransferase</fullName>
    </submittedName>
</protein>
<dbReference type="SUPFAM" id="SSF53448">
    <property type="entry name" value="Nucleotide-diphospho-sugar transferases"/>
    <property type="match status" value="1"/>
</dbReference>
<dbReference type="PANTHER" id="PTHR42866">
    <property type="entry name" value="3-DEOXY-MANNO-OCTULOSONATE CYTIDYLYLTRANSFERASE"/>
    <property type="match status" value="1"/>
</dbReference>
<dbReference type="NCBIfam" id="TIGR00466">
    <property type="entry name" value="kdsB"/>
    <property type="match status" value="1"/>
</dbReference>
<dbReference type="Proteomes" id="UP001317629">
    <property type="component" value="Chromosome"/>
</dbReference>
<evidence type="ECO:0000256" key="3">
    <source>
        <dbReference type="ARBA" id="ARBA00022985"/>
    </source>
</evidence>
<dbReference type="PANTHER" id="PTHR42866:SF2">
    <property type="entry name" value="3-DEOXY-MANNO-OCTULOSONATE CYTIDYLYLTRANSFERASE, MITOCHONDRIAL"/>
    <property type="match status" value="1"/>
</dbReference>
<keyword evidence="6" id="KW-1185">Reference proteome</keyword>
<dbReference type="NCBIfam" id="NF003952">
    <property type="entry name" value="PRK05450.1-5"/>
    <property type="match status" value="1"/>
</dbReference>
<sequence length="249" mass="26347">MEPRALVVIPARLGSTRLPGKALADIGGRPMVVHVLSRAIEAALGPVVVATDSQEIATVVRAAGGETLLTTGAHLCGSDRAAEALRAIDPEGRYDSVVNLQGDNPFLPEDALAGALALLDDPVVDIGTVAAPAAPQEADDPNAVKLVGTHVTPRRLRALYFTRARAPWGEGPHYKHIGVYAFRRAALERFASLAPSPLELSERLEQLRALEAGMRIDATVLDKTSPSVDTGRDLEAVRRVSSSRGMSES</sequence>
<dbReference type="Gene3D" id="3.90.550.10">
    <property type="entry name" value="Spore Coat Polysaccharide Biosynthesis Protein SpsA, Chain A"/>
    <property type="match status" value="1"/>
</dbReference>
<dbReference type="InterPro" id="IPR003329">
    <property type="entry name" value="Cytidylyl_trans"/>
</dbReference>
<evidence type="ECO:0000256" key="2">
    <source>
        <dbReference type="ARBA" id="ARBA00022695"/>
    </source>
</evidence>
<accession>A0ABN6VF84</accession>
<evidence type="ECO:0000313" key="5">
    <source>
        <dbReference type="EMBL" id="BDV33882.1"/>
    </source>
</evidence>
<proteinExistence type="predicted"/>
<dbReference type="InterPro" id="IPR004528">
    <property type="entry name" value="KdsB"/>
</dbReference>
<dbReference type="NCBIfam" id="NF003948">
    <property type="entry name" value="PRK05450.1-1"/>
    <property type="match status" value="1"/>
</dbReference>
<dbReference type="CDD" id="cd02517">
    <property type="entry name" value="CMP-KDO-Synthetase"/>
    <property type="match status" value="1"/>
</dbReference>
<keyword evidence="1" id="KW-0808">Transferase</keyword>
<feature type="compositionally biased region" description="Polar residues" evidence="4">
    <location>
        <begin position="240"/>
        <end position="249"/>
    </location>
</feature>
<reference evidence="5 6" key="1">
    <citation type="journal article" date="2023" name="Int. J. Syst. Evol. Microbiol.">
        <title>Methylocystis iwaonis sp. nov., a type II methane-oxidizing bacterium from surface soil of a rice paddy field in Japan, and emended description of the genus Methylocystis (ex Whittenbury et al. 1970) Bowman et al. 1993.</title>
        <authorList>
            <person name="Kaise H."/>
            <person name="Sawadogo J.B."/>
            <person name="Alam M.S."/>
            <person name="Ueno C."/>
            <person name="Dianou D."/>
            <person name="Shinjo R."/>
            <person name="Asakawa S."/>
        </authorList>
    </citation>
    <scope>NUCLEOTIDE SEQUENCE [LARGE SCALE GENOMIC DNA]</scope>
    <source>
        <strain evidence="5 6">SS37A-Re</strain>
    </source>
</reference>
<dbReference type="GO" id="GO:0016779">
    <property type="term" value="F:nucleotidyltransferase activity"/>
    <property type="evidence" value="ECO:0007669"/>
    <property type="project" value="UniProtKB-KW"/>
</dbReference>
<evidence type="ECO:0000256" key="1">
    <source>
        <dbReference type="ARBA" id="ARBA00022679"/>
    </source>
</evidence>
<dbReference type="RefSeq" id="WP_434085978.1">
    <property type="nucleotide sequence ID" value="NZ_AP027142.1"/>
</dbReference>
<dbReference type="EMBL" id="AP027142">
    <property type="protein sequence ID" value="BDV33882.1"/>
    <property type="molecule type" value="Genomic_DNA"/>
</dbReference>
<organism evidence="5 6">
    <name type="scientific">Methylocystis iwaonis</name>
    <dbReference type="NCBI Taxonomy" id="2885079"/>
    <lineage>
        <taxon>Bacteria</taxon>
        <taxon>Pseudomonadati</taxon>
        <taxon>Pseudomonadota</taxon>
        <taxon>Alphaproteobacteria</taxon>
        <taxon>Hyphomicrobiales</taxon>
        <taxon>Methylocystaceae</taxon>
        <taxon>Methylocystis</taxon>
    </lineage>
</organism>
<keyword evidence="3" id="KW-0448">Lipopolysaccharide biosynthesis</keyword>
<dbReference type="Pfam" id="PF02348">
    <property type="entry name" value="CTP_transf_3"/>
    <property type="match status" value="1"/>
</dbReference>
<gene>
    <name evidence="5" type="primary">kdsB</name>
    <name evidence="5" type="ORF">SS37A_14110</name>
</gene>
<feature type="region of interest" description="Disordered" evidence="4">
    <location>
        <begin position="225"/>
        <end position="249"/>
    </location>
</feature>
<evidence type="ECO:0000256" key="4">
    <source>
        <dbReference type="SAM" id="MobiDB-lite"/>
    </source>
</evidence>